<dbReference type="OrthoDB" id="4084810at2"/>
<dbReference type="Gene3D" id="1.10.10.10">
    <property type="entry name" value="Winged helix-like DNA-binding domain superfamily/Winged helix DNA-binding domain"/>
    <property type="match status" value="1"/>
</dbReference>
<dbReference type="Pfam" id="PF00392">
    <property type="entry name" value="GntR"/>
    <property type="match status" value="1"/>
</dbReference>
<dbReference type="EMBL" id="VIWU01000001">
    <property type="protein sequence ID" value="TWF80392.1"/>
    <property type="molecule type" value="Genomic_DNA"/>
</dbReference>
<dbReference type="GO" id="GO:0003677">
    <property type="term" value="F:DNA binding"/>
    <property type="evidence" value="ECO:0007669"/>
    <property type="project" value="UniProtKB-KW"/>
</dbReference>
<evidence type="ECO:0000256" key="3">
    <source>
        <dbReference type="ARBA" id="ARBA00023163"/>
    </source>
</evidence>
<dbReference type="SMART" id="SM00345">
    <property type="entry name" value="HTH_GNTR"/>
    <property type="match status" value="1"/>
</dbReference>
<dbReference type="SUPFAM" id="SSF46785">
    <property type="entry name" value="Winged helix' DNA-binding domain"/>
    <property type="match status" value="1"/>
</dbReference>
<dbReference type="AlphaFoldDB" id="A0A561SZV0"/>
<dbReference type="Proteomes" id="UP000321261">
    <property type="component" value="Unassembled WGS sequence"/>
</dbReference>
<dbReference type="Gene3D" id="1.20.120.530">
    <property type="entry name" value="GntR ligand-binding domain-like"/>
    <property type="match status" value="1"/>
</dbReference>
<dbReference type="PANTHER" id="PTHR43537">
    <property type="entry name" value="TRANSCRIPTIONAL REGULATOR, GNTR FAMILY"/>
    <property type="match status" value="1"/>
</dbReference>
<evidence type="ECO:0000256" key="1">
    <source>
        <dbReference type="ARBA" id="ARBA00023015"/>
    </source>
</evidence>
<dbReference type="Pfam" id="PF07729">
    <property type="entry name" value="FCD"/>
    <property type="match status" value="1"/>
</dbReference>
<dbReference type="InterPro" id="IPR008920">
    <property type="entry name" value="TF_FadR/GntR_C"/>
</dbReference>
<reference evidence="5 6" key="1">
    <citation type="submission" date="2019-06" db="EMBL/GenBank/DDBJ databases">
        <title>Sequencing the genomes of 1000 actinobacteria strains.</title>
        <authorList>
            <person name="Klenk H.-P."/>
        </authorList>
    </citation>
    <scope>NUCLEOTIDE SEQUENCE [LARGE SCALE GENOMIC DNA]</scope>
    <source>
        <strain evidence="5 6">DSM 45671</strain>
    </source>
</reference>
<keyword evidence="1" id="KW-0805">Transcription regulation</keyword>
<name>A0A561SZV0_9PSEU</name>
<dbReference type="RefSeq" id="WP_147259074.1">
    <property type="nucleotide sequence ID" value="NZ_VIWU01000001.1"/>
</dbReference>
<dbReference type="PROSITE" id="PS50949">
    <property type="entry name" value="HTH_GNTR"/>
    <property type="match status" value="1"/>
</dbReference>
<dbReference type="CDD" id="cd07377">
    <property type="entry name" value="WHTH_GntR"/>
    <property type="match status" value="1"/>
</dbReference>
<comment type="caution">
    <text evidence="5">The sequence shown here is derived from an EMBL/GenBank/DDBJ whole genome shotgun (WGS) entry which is preliminary data.</text>
</comment>
<keyword evidence="6" id="KW-1185">Reference proteome</keyword>
<dbReference type="InterPro" id="IPR036390">
    <property type="entry name" value="WH_DNA-bd_sf"/>
</dbReference>
<protein>
    <submittedName>
        <fullName evidence="5">GntR family transcriptional regulator</fullName>
    </submittedName>
</protein>
<evidence type="ECO:0000313" key="5">
    <source>
        <dbReference type="EMBL" id="TWF80392.1"/>
    </source>
</evidence>
<dbReference type="InterPro" id="IPR036388">
    <property type="entry name" value="WH-like_DNA-bd_sf"/>
</dbReference>
<gene>
    <name evidence="5" type="ORF">FHX44_116335</name>
</gene>
<feature type="domain" description="HTH gntR-type" evidence="4">
    <location>
        <begin position="10"/>
        <end position="77"/>
    </location>
</feature>
<evidence type="ECO:0000313" key="6">
    <source>
        <dbReference type="Proteomes" id="UP000321261"/>
    </source>
</evidence>
<keyword evidence="2" id="KW-0238">DNA-binding</keyword>
<dbReference type="SUPFAM" id="SSF48008">
    <property type="entry name" value="GntR ligand-binding domain-like"/>
    <property type="match status" value="1"/>
</dbReference>
<dbReference type="InterPro" id="IPR011711">
    <property type="entry name" value="GntR_C"/>
</dbReference>
<dbReference type="PANTHER" id="PTHR43537:SF24">
    <property type="entry name" value="GLUCONATE OPERON TRANSCRIPTIONAL REPRESSOR"/>
    <property type="match status" value="1"/>
</dbReference>
<evidence type="ECO:0000256" key="2">
    <source>
        <dbReference type="ARBA" id="ARBA00023125"/>
    </source>
</evidence>
<accession>A0A561SZV0</accession>
<evidence type="ECO:0000259" key="4">
    <source>
        <dbReference type="PROSITE" id="PS50949"/>
    </source>
</evidence>
<proteinExistence type="predicted"/>
<dbReference type="InterPro" id="IPR000524">
    <property type="entry name" value="Tscrpt_reg_HTH_GntR"/>
</dbReference>
<dbReference type="SMART" id="SM00895">
    <property type="entry name" value="FCD"/>
    <property type="match status" value="1"/>
</dbReference>
<keyword evidence="3" id="KW-0804">Transcription</keyword>
<dbReference type="GO" id="GO:0003700">
    <property type="term" value="F:DNA-binding transcription factor activity"/>
    <property type="evidence" value="ECO:0007669"/>
    <property type="project" value="InterPro"/>
</dbReference>
<sequence>MTSLSDAQPVSKVDLAYDLIRGRIQSGAYTPGYRLVLGVLAKELGVSTVPVREAVRRLEAEDLVEVVRNVGATVRGLDPVEYRWAVETLAVVEGAATGLAAPLLPPSALTEARRLNEAMRAGLDDLDPLRHTRLNQQFHRVLTDPCPNPHLLDLVERGWARVSGLRSSVFSFVPDRAAESVREHDGLLDLVARGAPPAEIEAAARAHREATVRAVLQSQAAPAQEGQP</sequence>
<organism evidence="5 6">
    <name type="scientific">Pseudonocardia hierapolitana</name>
    <dbReference type="NCBI Taxonomy" id="1128676"/>
    <lineage>
        <taxon>Bacteria</taxon>
        <taxon>Bacillati</taxon>
        <taxon>Actinomycetota</taxon>
        <taxon>Actinomycetes</taxon>
        <taxon>Pseudonocardiales</taxon>
        <taxon>Pseudonocardiaceae</taxon>
        <taxon>Pseudonocardia</taxon>
    </lineage>
</organism>